<sequence length="348" mass="40770">MDFENSINSIAETIAERKNLVNTEESTKMTFIMPFLKALGYDVFDPSVVVPEYIADIGTKKGEKVDYAIFKDGKPFIYIEAKNHTENLSNHNNQLTRYFNTSPSVKFAILTNGIEYRFFTDLDQINIMDQIPFLTINLEKLKARDIKDLKKFICSDLNLDEILNTAKEKKYYQSIQDIFKKEIENPSDDFVVLFAKQLTDKRMTASTIEEFRAYIKKSFKELINDIAYDKITSIKNNLQEINNDEKDEESYDDEKEILTTEEELQGFYIVKSILAGAGANLQDISYKDTLSYFAILYQNRVTKWICRLNFTKTKKWVSFPDDTYEQIEKLEDLYKLQDKIIKSYNDRK</sequence>
<evidence type="ECO:0000313" key="3">
    <source>
        <dbReference type="EMBL" id="TXK70528.1"/>
    </source>
</evidence>
<accession>A0AAE5YHK6</accession>
<name>A0AAE5YHK6_9BACT</name>
<dbReference type="EMBL" id="VRMB01000009">
    <property type="protein sequence ID" value="TXK70528.1"/>
    <property type="molecule type" value="Genomic_DNA"/>
</dbReference>
<dbReference type="AlphaFoldDB" id="A0AAE5YHK6"/>
<dbReference type="InterPro" id="IPR007409">
    <property type="entry name" value="Restrct_endonuc_type1_HsdR_N"/>
</dbReference>
<proteinExistence type="predicted"/>
<evidence type="ECO:0000259" key="1">
    <source>
        <dbReference type="Pfam" id="PF04313"/>
    </source>
</evidence>
<reference evidence="3 5" key="2">
    <citation type="submission" date="2019-08" db="EMBL/GenBank/DDBJ databases">
        <title>Rapid identification of Enteric Bacteria from Whole Genome Sequences (WGS) using Average Nucleotide Identity (ANI).</title>
        <authorList>
            <person name="Lane C."/>
        </authorList>
    </citation>
    <scope>NUCLEOTIDE SEQUENCE [LARGE SCALE GENOMIC DNA]</scope>
    <source>
        <strain evidence="3 5">2010D-8464</strain>
    </source>
</reference>
<evidence type="ECO:0000313" key="2">
    <source>
        <dbReference type="EMBL" id="QBL13491.1"/>
    </source>
</evidence>
<dbReference type="Pfam" id="PF04313">
    <property type="entry name" value="HSDR_N"/>
    <property type="match status" value="1"/>
</dbReference>
<dbReference type="Proteomes" id="UP000321325">
    <property type="component" value="Unassembled WGS sequence"/>
</dbReference>
<keyword evidence="5" id="KW-1185">Reference proteome</keyword>
<dbReference type="GO" id="GO:0009307">
    <property type="term" value="P:DNA restriction-modification system"/>
    <property type="evidence" value="ECO:0007669"/>
    <property type="project" value="UniProtKB-KW"/>
</dbReference>
<gene>
    <name evidence="2" type="ORF">A9460_03760</name>
    <name evidence="3" type="ORF">FVD15_03450</name>
</gene>
<dbReference type="Proteomes" id="UP000293421">
    <property type="component" value="Chromosome"/>
</dbReference>
<evidence type="ECO:0000313" key="5">
    <source>
        <dbReference type="Proteomes" id="UP000321325"/>
    </source>
</evidence>
<feature type="domain" description="Restriction endonuclease type I HsdR N-terminal" evidence="1">
    <location>
        <begin position="61"/>
        <end position="123"/>
    </location>
</feature>
<dbReference type="GeneID" id="66287548"/>
<dbReference type="InterPro" id="IPR017035">
    <property type="entry name" value="UCP035009_HsdR_All3000-type"/>
</dbReference>
<dbReference type="EMBL" id="CP037746">
    <property type="protein sequence ID" value="QBL13491.1"/>
    <property type="molecule type" value="Genomic_DNA"/>
</dbReference>
<organism evidence="2 4">
    <name type="scientific">Campylobacter volucris</name>
    <dbReference type="NCBI Taxonomy" id="1031542"/>
    <lineage>
        <taxon>Bacteria</taxon>
        <taxon>Pseudomonadati</taxon>
        <taxon>Campylobacterota</taxon>
        <taxon>Epsilonproteobacteria</taxon>
        <taxon>Campylobacterales</taxon>
        <taxon>Campylobacteraceae</taxon>
        <taxon>Campylobacter</taxon>
    </lineage>
</organism>
<dbReference type="PIRSF" id="PIRSF035009">
    <property type="entry name" value="UCP035009_HSDR_N"/>
    <property type="match status" value="1"/>
</dbReference>
<dbReference type="GO" id="GO:0005524">
    <property type="term" value="F:ATP binding"/>
    <property type="evidence" value="ECO:0007669"/>
    <property type="project" value="UniProtKB-KW"/>
</dbReference>
<dbReference type="GO" id="GO:0009035">
    <property type="term" value="F:type I site-specific deoxyribonuclease activity"/>
    <property type="evidence" value="ECO:0007669"/>
    <property type="project" value="UniProtKB-EC"/>
</dbReference>
<protein>
    <recommendedName>
        <fullName evidence="1">Restriction endonuclease type I HsdR N-terminal domain-containing protein</fullName>
    </recommendedName>
</protein>
<evidence type="ECO:0000313" key="4">
    <source>
        <dbReference type="Proteomes" id="UP000293421"/>
    </source>
</evidence>
<dbReference type="RefSeq" id="WP_039665586.1">
    <property type="nucleotide sequence ID" value="NZ_CP037746.1"/>
</dbReference>
<dbReference type="GO" id="GO:0003677">
    <property type="term" value="F:DNA binding"/>
    <property type="evidence" value="ECO:0007669"/>
    <property type="project" value="UniProtKB-KW"/>
</dbReference>
<reference evidence="2 4" key="1">
    <citation type="submission" date="2019-02" db="EMBL/GenBank/DDBJ databases">
        <title>Use of ANI for Rapid Identification of Enteric Bacteria.</title>
        <authorList>
            <person name="Pruckler J."/>
            <person name="Lane C."/>
            <person name="Aubert R."/>
        </authorList>
    </citation>
    <scope>NUCLEOTIDE SEQUENCE [LARGE SCALE GENOMIC DNA]</scope>
    <source>
        <strain evidence="2 4">2014D-0083</strain>
    </source>
</reference>